<dbReference type="Gene3D" id="3.30.540.10">
    <property type="entry name" value="Fructose-1,6-Bisphosphatase, subunit A, domain 1"/>
    <property type="match status" value="1"/>
</dbReference>
<dbReference type="RefSeq" id="XP_020046245.1">
    <property type="nucleotide sequence ID" value="XM_020193648.1"/>
</dbReference>
<reference evidence="12" key="1">
    <citation type="submission" date="2016-05" db="EMBL/GenBank/DDBJ databases">
        <title>Comparative genomics of biotechnologically important yeasts.</title>
        <authorList>
            <consortium name="DOE Joint Genome Institute"/>
            <person name="Riley R."/>
            <person name="Haridas S."/>
            <person name="Wolfe K.H."/>
            <person name="Lopes M.R."/>
            <person name="Hittinger C.T."/>
            <person name="Goker M."/>
            <person name="Salamov A."/>
            <person name="Wisecaver J."/>
            <person name="Long T.M."/>
            <person name="Aerts A.L."/>
            <person name="Barry K."/>
            <person name="Choi C."/>
            <person name="Clum A."/>
            <person name="Coughlan A.Y."/>
            <person name="Deshpande S."/>
            <person name="Douglass A.P."/>
            <person name="Hanson S.J."/>
            <person name="Klenk H.-P."/>
            <person name="Labutti K."/>
            <person name="Lapidus A."/>
            <person name="Lindquist E."/>
            <person name="Lipzen A."/>
            <person name="Meier-Kolthoff J.P."/>
            <person name="Ohm R.A."/>
            <person name="Otillar R.P."/>
            <person name="Pangilinan J."/>
            <person name="Peng Y."/>
            <person name="Rokas A."/>
            <person name="Rosa C.A."/>
            <person name="Scheuner C."/>
            <person name="Sibirny A.A."/>
            <person name="Slot J.C."/>
            <person name="Stielow J.B."/>
            <person name="Sun H."/>
            <person name="Kurtzman C.P."/>
            <person name="Blackwell M."/>
            <person name="Grigoriev I.V."/>
            <person name="Jeffries T.W."/>
        </authorList>
    </citation>
    <scope>NUCLEOTIDE SEQUENCE [LARGE SCALE GENOMIC DNA]</scope>
    <source>
        <strain evidence="12">DSM 1968</strain>
    </source>
</reference>
<feature type="binding site" evidence="10">
    <location>
        <position position="341"/>
    </location>
    <ligand>
        <name>Mg(2+)</name>
        <dbReference type="ChEBI" id="CHEBI:18420"/>
        <label>1</label>
        <note>catalytic</note>
    </ligand>
</feature>
<keyword evidence="6 10" id="KW-0460">Magnesium</keyword>
<dbReference type="Proteomes" id="UP000095038">
    <property type="component" value="Unassembled WGS sequence"/>
</dbReference>
<dbReference type="GO" id="GO:0046872">
    <property type="term" value="F:metal ion binding"/>
    <property type="evidence" value="ECO:0007669"/>
    <property type="project" value="UniProtKB-KW"/>
</dbReference>
<dbReference type="InterPro" id="IPR051090">
    <property type="entry name" value="Inositol_monoP_superfamily"/>
</dbReference>
<evidence type="ECO:0000256" key="7">
    <source>
        <dbReference type="ARBA" id="ARBA00044466"/>
    </source>
</evidence>
<evidence type="ECO:0000256" key="10">
    <source>
        <dbReference type="PIRSR" id="PIRSR600760-2"/>
    </source>
</evidence>
<dbReference type="InterPro" id="IPR020550">
    <property type="entry name" value="Inositol_monophosphatase_CS"/>
</dbReference>
<keyword evidence="12" id="KW-1185">Reference proteome</keyword>
<dbReference type="InterPro" id="IPR006239">
    <property type="entry name" value="DPNP"/>
</dbReference>
<feature type="binding site" evidence="10">
    <location>
        <position position="156"/>
    </location>
    <ligand>
        <name>Mg(2+)</name>
        <dbReference type="ChEBI" id="CHEBI:18420"/>
        <label>1</label>
        <note>catalytic</note>
    </ligand>
</feature>
<evidence type="ECO:0000256" key="3">
    <source>
        <dbReference type="ARBA" id="ARBA00012633"/>
    </source>
</evidence>
<dbReference type="Gene3D" id="3.40.190.80">
    <property type="match status" value="1"/>
</dbReference>
<dbReference type="AlphaFoldDB" id="A0A1D2VE06"/>
<comment type="similarity">
    <text evidence="2">Belongs to the inositol monophosphatase superfamily.</text>
</comment>
<evidence type="ECO:0000256" key="9">
    <source>
        <dbReference type="ARBA" id="ARBA00044484"/>
    </source>
</evidence>
<evidence type="ECO:0000313" key="11">
    <source>
        <dbReference type="EMBL" id="ODV59938.1"/>
    </source>
</evidence>
<organism evidence="11 12">
    <name type="scientific">Ascoidea rubescens DSM 1968</name>
    <dbReference type="NCBI Taxonomy" id="1344418"/>
    <lineage>
        <taxon>Eukaryota</taxon>
        <taxon>Fungi</taxon>
        <taxon>Dikarya</taxon>
        <taxon>Ascomycota</taxon>
        <taxon>Saccharomycotina</taxon>
        <taxon>Saccharomycetes</taxon>
        <taxon>Ascoideaceae</taxon>
        <taxon>Ascoidea</taxon>
    </lineage>
</organism>
<name>A0A1D2VE06_9ASCO</name>
<comment type="catalytic activity">
    <reaction evidence="9">
        <text>3'-phosphoadenylyl sulfate + H2O = adenosine 5'-phosphosulfate + phosphate</text>
        <dbReference type="Rhea" id="RHEA:77639"/>
        <dbReference type="ChEBI" id="CHEBI:15377"/>
        <dbReference type="ChEBI" id="CHEBI:43474"/>
        <dbReference type="ChEBI" id="CHEBI:58243"/>
        <dbReference type="ChEBI" id="CHEBI:58339"/>
        <dbReference type="EC" id="3.1.3.7"/>
    </reaction>
    <physiologicalReaction direction="left-to-right" evidence="9">
        <dbReference type="Rhea" id="RHEA:77640"/>
    </physiologicalReaction>
</comment>
<dbReference type="GO" id="GO:0016078">
    <property type="term" value="P:tRNA decay"/>
    <property type="evidence" value="ECO:0007669"/>
    <property type="project" value="EnsemblFungi"/>
</dbReference>
<dbReference type="GeneID" id="30967284"/>
<dbReference type="PROSITE" id="PS00630">
    <property type="entry name" value="IMP_2"/>
    <property type="match status" value="1"/>
</dbReference>
<dbReference type="FunFam" id="3.40.190.80:FF:000003">
    <property type="entry name" value="PAP-specific phosphatase HAL2-like"/>
    <property type="match status" value="1"/>
</dbReference>
<dbReference type="GO" id="GO:0052829">
    <property type="term" value="F:inositol-1,3,4-trisphosphate 1-phosphatase activity"/>
    <property type="evidence" value="ECO:0007669"/>
    <property type="project" value="EnsemblFungi"/>
</dbReference>
<dbReference type="EMBL" id="KV454484">
    <property type="protein sequence ID" value="ODV59938.1"/>
    <property type="molecule type" value="Genomic_DNA"/>
</dbReference>
<dbReference type="EC" id="3.1.3.7" evidence="3"/>
<dbReference type="PANTHER" id="PTHR43200:SF6">
    <property type="entry name" value="3'(2'),5'-BISPHOSPHATE NUCLEOTIDASE"/>
    <property type="match status" value="1"/>
</dbReference>
<comment type="catalytic activity">
    <reaction evidence="8">
        <text>adenosine 3',5'-bisphosphate + H2O = AMP + phosphate</text>
        <dbReference type="Rhea" id="RHEA:10040"/>
        <dbReference type="ChEBI" id="CHEBI:15377"/>
        <dbReference type="ChEBI" id="CHEBI:43474"/>
        <dbReference type="ChEBI" id="CHEBI:58343"/>
        <dbReference type="ChEBI" id="CHEBI:456215"/>
        <dbReference type="EC" id="3.1.3.7"/>
    </reaction>
    <physiologicalReaction direction="left-to-right" evidence="8">
        <dbReference type="Rhea" id="RHEA:10041"/>
    </physiologicalReaction>
</comment>
<dbReference type="GO" id="GO:0009086">
    <property type="term" value="P:methionine biosynthetic process"/>
    <property type="evidence" value="ECO:0007669"/>
    <property type="project" value="EnsemblFungi"/>
</dbReference>
<keyword evidence="5" id="KW-0378">Hydrolase</keyword>
<dbReference type="SUPFAM" id="SSF56655">
    <property type="entry name" value="Carbohydrate phosphatase"/>
    <property type="match status" value="1"/>
</dbReference>
<comment type="cofactor">
    <cofactor evidence="1 10">
        <name>Mg(2+)</name>
        <dbReference type="ChEBI" id="CHEBI:18420"/>
    </cofactor>
</comment>
<evidence type="ECO:0000256" key="6">
    <source>
        <dbReference type="ARBA" id="ARBA00022842"/>
    </source>
</evidence>
<dbReference type="PROSITE" id="PS00629">
    <property type="entry name" value="IMP_1"/>
    <property type="match status" value="1"/>
</dbReference>
<proteinExistence type="inferred from homology"/>
<dbReference type="OrthoDB" id="411145at2759"/>
<dbReference type="InterPro" id="IPR020583">
    <property type="entry name" value="Inositol_monoP_metal-BS"/>
</dbReference>
<feature type="binding site" evidence="10">
    <location>
        <position position="153"/>
    </location>
    <ligand>
        <name>Mg(2+)</name>
        <dbReference type="ChEBI" id="CHEBI:18420"/>
        <label>1</label>
        <note>catalytic</note>
    </ligand>
</feature>
<protein>
    <recommendedName>
        <fullName evidence="3">3'(2'),5'-bisphosphate nucleotidase</fullName>
        <ecNumber evidence="3">3.1.3.7</ecNumber>
    </recommendedName>
</protein>
<evidence type="ECO:0000256" key="5">
    <source>
        <dbReference type="ARBA" id="ARBA00022801"/>
    </source>
</evidence>
<feature type="binding site" evidence="10">
    <location>
        <position position="78"/>
    </location>
    <ligand>
        <name>Mg(2+)</name>
        <dbReference type="ChEBI" id="CHEBI:18420"/>
        <label>1</label>
        <note>catalytic</note>
    </ligand>
</feature>
<dbReference type="GO" id="GO:0042538">
    <property type="term" value="P:hyperosmotic salinity response"/>
    <property type="evidence" value="ECO:0007669"/>
    <property type="project" value="EnsemblFungi"/>
</dbReference>
<comment type="catalytic activity">
    <reaction evidence="7">
        <text>adenosine 2',5'-bisphosphate + H2O = AMP + phosphate</text>
        <dbReference type="Rhea" id="RHEA:77643"/>
        <dbReference type="ChEBI" id="CHEBI:15377"/>
        <dbReference type="ChEBI" id="CHEBI:43474"/>
        <dbReference type="ChEBI" id="CHEBI:194156"/>
        <dbReference type="ChEBI" id="CHEBI:456215"/>
        <dbReference type="EC" id="3.1.3.7"/>
    </reaction>
    <physiologicalReaction direction="left-to-right" evidence="7">
        <dbReference type="Rhea" id="RHEA:77644"/>
    </physiologicalReaction>
</comment>
<dbReference type="Pfam" id="PF00459">
    <property type="entry name" value="Inositol_P"/>
    <property type="match status" value="1"/>
</dbReference>
<dbReference type="InterPro" id="IPR000760">
    <property type="entry name" value="Inositol_monophosphatase-like"/>
</dbReference>
<dbReference type="NCBIfam" id="TIGR01330">
    <property type="entry name" value="bisphos_HAL2"/>
    <property type="match status" value="1"/>
</dbReference>
<feature type="binding site" evidence="10">
    <location>
        <position position="155"/>
    </location>
    <ligand>
        <name>Mg(2+)</name>
        <dbReference type="ChEBI" id="CHEBI:18420"/>
        <label>1</label>
        <note>catalytic</note>
    </ligand>
</feature>
<evidence type="ECO:0000256" key="4">
    <source>
        <dbReference type="ARBA" id="ARBA00022723"/>
    </source>
</evidence>
<dbReference type="GO" id="GO:0000103">
    <property type="term" value="P:sulfate assimilation"/>
    <property type="evidence" value="ECO:0007669"/>
    <property type="project" value="EnsemblFungi"/>
</dbReference>
<dbReference type="InParanoid" id="A0A1D2VE06"/>
<keyword evidence="4 10" id="KW-0479">Metal-binding</keyword>
<dbReference type="STRING" id="1344418.A0A1D2VE06"/>
<accession>A0A1D2VE06</accession>
<sequence length="403" mass="44670">MSFSVSSCPFPYYKEALVAQLAVQKASLLTKALSEELSSKNTLIKNDKSPVTVGDFAAQAIIISSVINNFPNDKFIAEESSNDLVSNEYLTNQILDKILVNNVAFDHKFGYNHNRLDDLDSIDKILNTIDLGSNNDLSKGDPDNRNKRFWTLDPIDGTKGFLRNDQFAICLALIENNTVQLAVIGVPNLPVDLDQILINNDYINNYNGDLNSFIKEKTSLIEKGGLFTAVKNNGAFFQPLFNKINHTSDDSNFLQESNSIKINMRKDLNSISDLIICEGYEKGHSSHSTQSLIKSKLGISNTPSNSLKIDSQAKYCCLSKGDADVYLRLPISESYQENIWDHASGYLLITESGGTVTDMFGNDLDFTKGRTLKSKGIIASNNQYHDQIIKAVSEVLNGKIVLQ</sequence>
<gene>
    <name evidence="11" type="ORF">ASCRUDRAFT_76857</name>
</gene>
<dbReference type="GO" id="GO:0008441">
    <property type="term" value="F:3'(2'),5'-bisphosphate nucleotidase activity"/>
    <property type="evidence" value="ECO:0007669"/>
    <property type="project" value="UniProtKB-EC"/>
</dbReference>
<evidence type="ECO:0000256" key="8">
    <source>
        <dbReference type="ARBA" id="ARBA00044479"/>
    </source>
</evidence>
<dbReference type="PANTHER" id="PTHR43200">
    <property type="entry name" value="PHOSPHATASE"/>
    <property type="match status" value="1"/>
</dbReference>
<evidence type="ECO:0000313" key="12">
    <source>
        <dbReference type="Proteomes" id="UP000095038"/>
    </source>
</evidence>
<dbReference type="GO" id="GO:0004441">
    <property type="term" value="F:inositol-1,4-bisphosphate 1-phosphatase activity"/>
    <property type="evidence" value="ECO:0007669"/>
    <property type="project" value="EnsemblFungi"/>
</dbReference>
<dbReference type="CDD" id="cd01517">
    <property type="entry name" value="PAP_phosphatase"/>
    <property type="match status" value="1"/>
</dbReference>
<dbReference type="GO" id="GO:0046854">
    <property type="term" value="P:phosphatidylinositol phosphate biosynthetic process"/>
    <property type="evidence" value="ECO:0007669"/>
    <property type="project" value="InterPro"/>
</dbReference>
<evidence type="ECO:0000256" key="2">
    <source>
        <dbReference type="ARBA" id="ARBA00009759"/>
    </source>
</evidence>
<evidence type="ECO:0000256" key="1">
    <source>
        <dbReference type="ARBA" id="ARBA00001946"/>
    </source>
</evidence>
<dbReference type="FunCoup" id="A0A1D2VE06">
    <property type="interactions" value="70"/>
</dbReference>